<evidence type="ECO:0000259" key="2">
    <source>
        <dbReference type="PROSITE" id="PS50279"/>
    </source>
</evidence>
<sequence length="76" mass="8695">MGFLFGGAHDPRAVHLTRYFYDRQRGVCTPFSYTGCGARDNHFDTIEQCKRVCEKRLLNSGKQIPALFILAELGHY</sequence>
<dbReference type="OrthoDB" id="5950222at2759"/>
<name>A0A448XRX0_9PLAT</name>
<proteinExistence type="predicted"/>
<dbReference type="GO" id="GO:0004867">
    <property type="term" value="F:serine-type endopeptidase inhibitor activity"/>
    <property type="evidence" value="ECO:0007669"/>
    <property type="project" value="InterPro"/>
</dbReference>
<reference evidence="3" key="1">
    <citation type="submission" date="2018-11" db="EMBL/GenBank/DDBJ databases">
        <authorList>
            <consortium name="Pathogen Informatics"/>
        </authorList>
    </citation>
    <scope>NUCLEOTIDE SEQUENCE</scope>
</reference>
<accession>A0A448XRX0</accession>
<evidence type="ECO:0000313" key="4">
    <source>
        <dbReference type="Proteomes" id="UP000784294"/>
    </source>
</evidence>
<dbReference type="SUPFAM" id="SSF57362">
    <property type="entry name" value="BPTI-like"/>
    <property type="match status" value="1"/>
</dbReference>
<keyword evidence="1" id="KW-1015">Disulfide bond</keyword>
<dbReference type="PANTHER" id="PTHR10083:SF374">
    <property type="entry name" value="BPTI_KUNITZ INHIBITOR DOMAIN-CONTAINING PROTEIN"/>
    <property type="match status" value="1"/>
</dbReference>
<evidence type="ECO:0000256" key="1">
    <source>
        <dbReference type="ARBA" id="ARBA00023157"/>
    </source>
</evidence>
<comment type="caution">
    <text evidence="3">The sequence shown here is derived from an EMBL/GenBank/DDBJ whole genome shotgun (WGS) entry which is preliminary data.</text>
</comment>
<dbReference type="SMART" id="SM00131">
    <property type="entry name" value="KU"/>
    <property type="match status" value="1"/>
</dbReference>
<dbReference type="InterPro" id="IPR020901">
    <property type="entry name" value="Prtase_inh_Kunz-CS"/>
</dbReference>
<dbReference type="InterPro" id="IPR036880">
    <property type="entry name" value="Kunitz_BPTI_sf"/>
</dbReference>
<dbReference type="AlphaFoldDB" id="A0A448XRX0"/>
<dbReference type="Gene3D" id="4.10.410.10">
    <property type="entry name" value="Pancreatic trypsin inhibitor Kunitz domain"/>
    <property type="match status" value="1"/>
</dbReference>
<dbReference type="InterPro" id="IPR050098">
    <property type="entry name" value="TFPI/VKTCI-like"/>
</dbReference>
<organism evidence="3 4">
    <name type="scientific">Protopolystoma xenopodis</name>
    <dbReference type="NCBI Taxonomy" id="117903"/>
    <lineage>
        <taxon>Eukaryota</taxon>
        <taxon>Metazoa</taxon>
        <taxon>Spiralia</taxon>
        <taxon>Lophotrochozoa</taxon>
        <taxon>Platyhelminthes</taxon>
        <taxon>Monogenea</taxon>
        <taxon>Polyopisthocotylea</taxon>
        <taxon>Polystomatidea</taxon>
        <taxon>Polystomatidae</taxon>
        <taxon>Protopolystoma</taxon>
    </lineage>
</organism>
<dbReference type="Pfam" id="PF00014">
    <property type="entry name" value="Kunitz_BPTI"/>
    <property type="match status" value="1"/>
</dbReference>
<dbReference type="PROSITE" id="PS00280">
    <property type="entry name" value="BPTI_KUNITZ_1"/>
    <property type="match status" value="1"/>
</dbReference>
<dbReference type="PANTHER" id="PTHR10083">
    <property type="entry name" value="KUNITZ-TYPE PROTEASE INHIBITOR-RELATED"/>
    <property type="match status" value="1"/>
</dbReference>
<dbReference type="EMBL" id="CAAALY010280483">
    <property type="protein sequence ID" value="VEL43329.1"/>
    <property type="molecule type" value="Genomic_DNA"/>
</dbReference>
<dbReference type="InterPro" id="IPR002223">
    <property type="entry name" value="Kunitz_BPTI"/>
</dbReference>
<dbReference type="Proteomes" id="UP000784294">
    <property type="component" value="Unassembled WGS sequence"/>
</dbReference>
<evidence type="ECO:0000313" key="3">
    <source>
        <dbReference type="EMBL" id="VEL43329.1"/>
    </source>
</evidence>
<keyword evidence="4" id="KW-1185">Reference proteome</keyword>
<dbReference type="GO" id="GO:0005615">
    <property type="term" value="C:extracellular space"/>
    <property type="evidence" value="ECO:0007669"/>
    <property type="project" value="TreeGrafter"/>
</dbReference>
<gene>
    <name evidence="3" type="ORF">PXEA_LOCUS36769</name>
</gene>
<feature type="domain" description="BPTI/Kunitz inhibitor" evidence="2">
    <location>
        <begin position="17"/>
        <end position="53"/>
    </location>
</feature>
<dbReference type="PROSITE" id="PS50279">
    <property type="entry name" value="BPTI_KUNITZ_2"/>
    <property type="match status" value="1"/>
</dbReference>
<protein>
    <recommendedName>
        <fullName evidence="2">BPTI/Kunitz inhibitor domain-containing protein</fullName>
    </recommendedName>
</protein>